<feature type="region of interest" description="Disordered" evidence="3">
    <location>
        <begin position="441"/>
        <end position="471"/>
    </location>
</feature>
<gene>
    <name evidence="5" type="ORF">Tco_0705639</name>
</gene>
<evidence type="ECO:0000313" key="5">
    <source>
        <dbReference type="EMBL" id="GJS72798.1"/>
    </source>
</evidence>
<dbReference type="EMBL" id="BQNB010010105">
    <property type="protein sequence ID" value="GJS72798.1"/>
    <property type="molecule type" value="Genomic_DNA"/>
</dbReference>
<feature type="compositionally biased region" description="Polar residues" evidence="3">
    <location>
        <begin position="460"/>
        <end position="471"/>
    </location>
</feature>
<evidence type="ECO:0000259" key="4">
    <source>
        <dbReference type="PROSITE" id="PS50158"/>
    </source>
</evidence>
<proteinExistence type="predicted"/>
<dbReference type="InterPro" id="IPR001878">
    <property type="entry name" value="Znf_CCHC"/>
</dbReference>
<dbReference type="Proteomes" id="UP001151760">
    <property type="component" value="Unassembled WGS sequence"/>
</dbReference>
<accession>A0ABQ4Y760</accession>
<organism evidence="5 6">
    <name type="scientific">Tanacetum coccineum</name>
    <dbReference type="NCBI Taxonomy" id="301880"/>
    <lineage>
        <taxon>Eukaryota</taxon>
        <taxon>Viridiplantae</taxon>
        <taxon>Streptophyta</taxon>
        <taxon>Embryophyta</taxon>
        <taxon>Tracheophyta</taxon>
        <taxon>Spermatophyta</taxon>
        <taxon>Magnoliopsida</taxon>
        <taxon>eudicotyledons</taxon>
        <taxon>Gunneridae</taxon>
        <taxon>Pentapetalae</taxon>
        <taxon>asterids</taxon>
        <taxon>campanulids</taxon>
        <taxon>Asterales</taxon>
        <taxon>Asteraceae</taxon>
        <taxon>Asteroideae</taxon>
        <taxon>Anthemideae</taxon>
        <taxon>Anthemidinae</taxon>
        <taxon>Tanacetum</taxon>
    </lineage>
</organism>
<feature type="compositionally biased region" description="Basic and acidic residues" evidence="3">
    <location>
        <begin position="160"/>
        <end position="174"/>
    </location>
</feature>
<protein>
    <submittedName>
        <fullName evidence="5">Ribonuclease H-like domain-containing protein</fullName>
    </submittedName>
</protein>
<comment type="caution">
    <text evidence="5">The sequence shown here is derived from an EMBL/GenBank/DDBJ whole genome shotgun (WGS) entry which is preliminary data.</text>
</comment>
<feature type="coiled-coil region" evidence="2">
    <location>
        <begin position="292"/>
        <end position="326"/>
    </location>
</feature>
<sequence>MIDYALWEVIENGATLSKIEVVKGIEKVMPITSAEDKAQRRLEVKAISTLMIVTTVSTQVNTTYSTNIDNLSDAVICSLFASQLNSPQLAHEDLQQIYPDDIEEMDLRWKMAMLTIRARRFLKNTGRKLTVNGNETIGFDKSKVECYNCHKRGHFAKECRAPRNQDNKNKESSRRSVPVETSTSTALVSCDGLGGYDWSDQAEEGPNYALMAYSSSSSDSEVSNDSNCSKSCMETVKLLKSQNDQLLRDLEKSSLMVLGYKTGLESVEEKLEFYKKNKFVYVENINGLKWDIQVGEITIKELRKKLEKIQKEKDSIQFNVDKFENASNSLNKLIECQIVDNCKKGLGYEKYNAVPPPYTGNFMPPTPDLSFTGLDEFVNKPVVENRKSDEEVSKVVRKSDDSPIIEDWVSDSEEENVSQPKIEKKTVKPSIAKIEFVKPKQQEKTARKTVKQVEKHRQNTHSPRGNQRNWNNMMSQKLGSNFEMFNKAYGKTVRTMLNMDESHQNFAKKTHPCAKKNMVPRAVLMKSGLVSVNTARQVNTAHSKTTVNAARPMSYLSKTAHSTVKRPIHKNTTFKNSNIDQRVNTVSGKKFNTARPKAVVNVVKGNSFNAVKASACWVWKPKTKVLDHVSKHNSASITLKKFDYIDAQGRSKSVMAWVPKRN</sequence>
<feature type="region of interest" description="Disordered" evidence="3">
    <location>
        <begin position="160"/>
        <end position="183"/>
    </location>
</feature>
<feature type="domain" description="CCHC-type" evidence="4">
    <location>
        <begin position="146"/>
        <end position="160"/>
    </location>
</feature>
<dbReference type="Gene3D" id="4.10.60.10">
    <property type="entry name" value="Zinc finger, CCHC-type"/>
    <property type="match status" value="1"/>
</dbReference>
<name>A0ABQ4Y760_9ASTR</name>
<reference evidence="5" key="2">
    <citation type="submission" date="2022-01" db="EMBL/GenBank/DDBJ databases">
        <authorList>
            <person name="Yamashiro T."/>
            <person name="Shiraishi A."/>
            <person name="Satake H."/>
            <person name="Nakayama K."/>
        </authorList>
    </citation>
    <scope>NUCLEOTIDE SEQUENCE</scope>
</reference>
<evidence type="ECO:0000256" key="2">
    <source>
        <dbReference type="SAM" id="Coils"/>
    </source>
</evidence>
<dbReference type="PROSITE" id="PS50158">
    <property type="entry name" value="ZF_CCHC"/>
    <property type="match status" value="1"/>
</dbReference>
<evidence type="ECO:0000256" key="3">
    <source>
        <dbReference type="SAM" id="MobiDB-lite"/>
    </source>
</evidence>
<keyword evidence="1" id="KW-0479">Metal-binding</keyword>
<evidence type="ECO:0000313" key="6">
    <source>
        <dbReference type="Proteomes" id="UP001151760"/>
    </source>
</evidence>
<keyword evidence="1" id="KW-0863">Zinc-finger</keyword>
<keyword evidence="1" id="KW-0862">Zinc</keyword>
<reference evidence="5" key="1">
    <citation type="journal article" date="2022" name="Int. J. Mol. Sci.">
        <title>Draft Genome of Tanacetum Coccineum: Genomic Comparison of Closely Related Tanacetum-Family Plants.</title>
        <authorList>
            <person name="Yamashiro T."/>
            <person name="Shiraishi A."/>
            <person name="Nakayama K."/>
            <person name="Satake H."/>
        </authorList>
    </citation>
    <scope>NUCLEOTIDE SEQUENCE</scope>
</reference>
<dbReference type="SMART" id="SM00343">
    <property type="entry name" value="ZnF_C2HC"/>
    <property type="match status" value="1"/>
</dbReference>
<feature type="compositionally biased region" description="Basic and acidic residues" evidence="3">
    <location>
        <begin position="441"/>
        <end position="457"/>
    </location>
</feature>
<dbReference type="InterPro" id="IPR036875">
    <property type="entry name" value="Znf_CCHC_sf"/>
</dbReference>
<keyword evidence="2" id="KW-0175">Coiled coil</keyword>
<dbReference type="SUPFAM" id="SSF57756">
    <property type="entry name" value="Retrovirus zinc finger-like domains"/>
    <property type="match status" value="1"/>
</dbReference>
<keyword evidence="6" id="KW-1185">Reference proteome</keyword>
<evidence type="ECO:0000256" key="1">
    <source>
        <dbReference type="PROSITE-ProRule" id="PRU00047"/>
    </source>
</evidence>